<dbReference type="AlphaFoldDB" id="A0A0C9TRB4"/>
<dbReference type="HOGENOM" id="CLU_1987011_0_0_1"/>
<evidence type="ECO:0000313" key="3">
    <source>
        <dbReference type="Proteomes" id="UP000054279"/>
    </source>
</evidence>
<reference evidence="2 3" key="1">
    <citation type="submission" date="2014-06" db="EMBL/GenBank/DDBJ databases">
        <title>Evolutionary Origins and Diversification of the Mycorrhizal Mutualists.</title>
        <authorList>
            <consortium name="DOE Joint Genome Institute"/>
            <consortium name="Mycorrhizal Genomics Consortium"/>
            <person name="Kohler A."/>
            <person name="Kuo A."/>
            <person name="Nagy L.G."/>
            <person name="Floudas D."/>
            <person name="Copeland A."/>
            <person name="Barry K.W."/>
            <person name="Cichocki N."/>
            <person name="Veneault-Fourrey C."/>
            <person name="LaButti K."/>
            <person name="Lindquist E.A."/>
            <person name="Lipzen A."/>
            <person name="Lundell T."/>
            <person name="Morin E."/>
            <person name="Murat C."/>
            <person name="Riley R."/>
            <person name="Ohm R."/>
            <person name="Sun H."/>
            <person name="Tunlid A."/>
            <person name="Henrissat B."/>
            <person name="Grigoriev I.V."/>
            <person name="Hibbett D.S."/>
            <person name="Martin F."/>
        </authorList>
    </citation>
    <scope>NUCLEOTIDE SEQUENCE [LARGE SCALE GENOMIC DNA]</scope>
    <source>
        <strain evidence="2 3">SS14</strain>
    </source>
</reference>
<name>A0A0C9TRB4_SPHS4</name>
<protein>
    <submittedName>
        <fullName evidence="2">Uncharacterized protein</fullName>
    </submittedName>
</protein>
<evidence type="ECO:0000256" key="1">
    <source>
        <dbReference type="SAM" id="SignalP"/>
    </source>
</evidence>
<gene>
    <name evidence="2" type="ORF">M422DRAFT_39192</name>
</gene>
<sequence length="127" mass="13924">MAGTIMLLAWLNVWMARPSFNTGVYLLSLYVPKLTSLSARIINEGPSPRSSNPYSPSSSAPYNLLRPLFLRAIAPPILHNDLLITRFRRGAFGVVRSLVVIICGIVLRRKPEKGEAYGAVDCLNGLA</sequence>
<feature type="chain" id="PRO_5002203872" evidence="1">
    <location>
        <begin position="17"/>
        <end position="127"/>
    </location>
</feature>
<keyword evidence="1" id="KW-0732">Signal</keyword>
<feature type="non-terminal residue" evidence="2">
    <location>
        <position position="127"/>
    </location>
</feature>
<organism evidence="2 3">
    <name type="scientific">Sphaerobolus stellatus (strain SS14)</name>
    <dbReference type="NCBI Taxonomy" id="990650"/>
    <lineage>
        <taxon>Eukaryota</taxon>
        <taxon>Fungi</taxon>
        <taxon>Dikarya</taxon>
        <taxon>Basidiomycota</taxon>
        <taxon>Agaricomycotina</taxon>
        <taxon>Agaricomycetes</taxon>
        <taxon>Phallomycetidae</taxon>
        <taxon>Geastrales</taxon>
        <taxon>Sphaerobolaceae</taxon>
        <taxon>Sphaerobolus</taxon>
    </lineage>
</organism>
<dbReference type="EMBL" id="KN837493">
    <property type="protein sequence ID" value="KIJ24409.1"/>
    <property type="molecule type" value="Genomic_DNA"/>
</dbReference>
<evidence type="ECO:0000313" key="2">
    <source>
        <dbReference type="EMBL" id="KIJ24409.1"/>
    </source>
</evidence>
<proteinExistence type="predicted"/>
<keyword evidence="3" id="KW-1185">Reference proteome</keyword>
<accession>A0A0C9TRB4</accession>
<feature type="signal peptide" evidence="1">
    <location>
        <begin position="1"/>
        <end position="16"/>
    </location>
</feature>
<dbReference type="Proteomes" id="UP000054279">
    <property type="component" value="Unassembled WGS sequence"/>
</dbReference>